<name>A0A3B6VRF9_BRAPL</name>
<keyword evidence="2 7" id="KW-0698">rRNA processing</keyword>
<gene>
    <name evidence="7" type="primary">rsmA</name>
    <name evidence="7" type="synonym">ksgA</name>
    <name evidence="10" type="ORF">BPP43_00325</name>
</gene>
<evidence type="ECO:0000256" key="2">
    <source>
        <dbReference type="ARBA" id="ARBA00022552"/>
    </source>
</evidence>
<keyword evidence="4 7" id="KW-0808">Transferase</keyword>
<feature type="binding site" evidence="7 8">
    <location>
        <position position="102"/>
    </location>
    <ligand>
        <name>S-adenosyl-L-methionine</name>
        <dbReference type="ChEBI" id="CHEBI:59789"/>
    </ligand>
</feature>
<dbReference type="EMBL" id="CP002873">
    <property type="protein sequence ID" value="AGA65429.1"/>
    <property type="molecule type" value="Genomic_DNA"/>
</dbReference>
<evidence type="ECO:0000256" key="1">
    <source>
        <dbReference type="ARBA" id="ARBA00022490"/>
    </source>
</evidence>
<comment type="subcellular location">
    <subcellularLocation>
        <location evidence="7">Cytoplasm</location>
    </subcellularLocation>
</comment>
<evidence type="ECO:0000256" key="3">
    <source>
        <dbReference type="ARBA" id="ARBA00022603"/>
    </source>
</evidence>
<dbReference type="NCBIfam" id="TIGR00755">
    <property type="entry name" value="ksgA"/>
    <property type="match status" value="1"/>
</dbReference>
<evidence type="ECO:0000256" key="7">
    <source>
        <dbReference type="HAMAP-Rule" id="MF_00607"/>
    </source>
</evidence>
<dbReference type="PROSITE" id="PS51689">
    <property type="entry name" value="SAM_RNA_A_N6_MT"/>
    <property type="match status" value="1"/>
</dbReference>
<feature type="binding site" evidence="7 8">
    <location>
        <position position="31"/>
    </location>
    <ligand>
        <name>S-adenosyl-L-methionine</name>
        <dbReference type="ChEBI" id="CHEBI:59789"/>
    </ligand>
</feature>
<keyword evidence="6 7" id="KW-0694">RNA-binding</keyword>
<keyword evidence="11" id="KW-1185">Reference proteome</keyword>
<evidence type="ECO:0000256" key="4">
    <source>
        <dbReference type="ARBA" id="ARBA00022679"/>
    </source>
</evidence>
<dbReference type="KEGG" id="bpip:BPP43_00325"/>
<dbReference type="InterPro" id="IPR029063">
    <property type="entry name" value="SAM-dependent_MTases_sf"/>
</dbReference>
<dbReference type="AlphaFoldDB" id="A0A3B6VRF9"/>
<keyword evidence="5 7" id="KW-0949">S-adenosyl-L-methionine</keyword>
<dbReference type="Pfam" id="PF00398">
    <property type="entry name" value="RrnaAD"/>
    <property type="match status" value="1"/>
</dbReference>
<dbReference type="Proteomes" id="UP000010793">
    <property type="component" value="Chromosome"/>
</dbReference>
<feature type="binding site" evidence="7 8">
    <location>
        <position position="122"/>
    </location>
    <ligand>
        <name>S-adenosyl-L-methionine</name>
        <dbReference type="ChEBI" id="CHEBI:59789"/>
    </ligand>
</feature>
<reference evidence="10 11" key="1">
    <citation type="journal article" date="2013" name="Genome Announc.">
        <title>Complete Genome Sequence of the Porcine Strain Brachyspira pilosicoli P43/6/78(T.).</title>
        <authorList>
            <person name="Lin C."/>
            <person name="den Bakker H.C."/>
            <person name="Suzuki H."/>
            <person name="Lefebure T."/>
            <person name="Ponnala L."/>
            <person name="Sun Q."/>
            <person name="Stanhope M.J."/>
            <person name="Wiedmann M."/>
            <person name="Duhamel G.E."/>
        </authorList>
    </citation>
    <scope>NUCLEOTIDE SEQUENCE [LARGE SCALE GENOMIC DNA]</scope>
    <source>
        <strain evidence="10 11">P43/6/78</strain>
    </source>
</reference>
<dbReference type="Gene3D" id="3.40.50.150">
    <property type="entry name" value="Vaccinia Virus protein VP39"/>
    <property type="match status" value="1"/>
</dbReference>
<evidence type="ECO:0000256" key="5">
    <source>
        <dbReference type="ARBA" id="ARBA00022691"/>
    </source>
</evidence>
<dbReference type="GO" id="GO:0005829">
    <property type="term" value="C:cytosol"/>
    <property type="evidence" value="ECO:0007669"/>
    <property type="project" value="TreeGrafter"/>
</dbReference>
<dbReference type="HAMAP" id="MF_00607">
    <property type="entry name" value="16SrRNA_methyltr_A"/>
    <property type="match status" value="1"/>
</dbReference>
<dbReference type="PANTHER" id="PTHR11727:SF7">
    <property type="entry name" value="DIMETHYLADENOSINE TRANSFERASE-RELATED"/>
    <property type="match status" value="1"/>
</dbReference>
<dbReference type="InterPro" id="IPR001737">
    <property type="entry name" value="KsgA/Erm"/>
</dbReference>
<protein>
    <recommendedName>
        <fullName evidence="7">Ribosomal RNA small subunit methyltransferase A</fullName>
        <ecNumber evidence="7">2.1.1.182</ecNumber>
    </recommendedName>
    <alternativeName>
        <fullName evidence="7">16S rRNA (adenine(1518)-N(6)/adenine(1519)-N(6))-dimethyltransferase</fullName>
    </alternativeName>
    <alternativeName>
        <fullName evidence="7">16S rRNA dimethyladenosine transferase</fullName>
    </alternativeName>
    <alternativeName>
        <fullName evidence="7">16S rRNA dimethylase</fullName>
    </alternativeName>
    <alternativeName>
        <fullName evidence="7">S-adenosylmethionine-6-N', N'-adenosyl(rRNA) dimethyltransferase</fullName>
    </alternativeName>
</protein>
<feature type="binding site" evidence="7 8">
    <location>
        <position position="58"/>
    </location>
    <ligand>
        <name>S-adenosyl-L-methionine</name>
        <dbReference type="ChEBI" id="CHEBI:59789"/>
    </ligand>
</feature>
<organism evidence="10 11">
    <name type="scientific">Brachyspira pilosicoli P43/6/78</name>
    <dbReference type="NCBI Taxonomy" id="1042417"/>
    <lineage>
        <taxon>Bacteria</taxon>
        <taxon>Pseudomonadati</taxon>
        <taxon>Spirochaetota</taxon>
        <taxon>Spirochaetia</taxon>
        <taxon>Brachyspirales</taxon>
        <taxon>Brachyspiraceae</taxon>
        <taxon>Brachyspira</taxon>
    </lineage>
</organism>
<evidence type="ECO:0000256" key="8">
    <source>
        <dbReference type="PROSITE-ProRule" id="PRU01026"/>
    </source>
</evidence>
<keyword evidence="1 7" id="KW-0963">Cytoplasm</keyword>
<comment type="similarity">
    <text evidence="7">Belongs to the class I-like SAM-binding methyltransferase superfamily. rRNA adenine N(6)-methyltransferase family. RsmA subfamily.</text>
</comment>
<evidence type="ECO:0000313" key="11">
    <source>
        <dbReference type="Proteomes" id="UP000010793"/>
    </source>
</evidence>
<proteinExistence type="inferred from homology"/>
<dbReference type="EC" id="2.1.1.182" evidence="7"/>
<dbReference type="RefSeq" id="WP_015273828.1">
    <property type="nucleotide sequence ID" value="NC_019908.1"/>
</dbReference>
<comment type="catalytic activity">
    <reaction evidence="7">
        <text>adenosine(1518)/adenosine(1519) in 16S rRNA + 4 S-adenosyl-L-methionine = N(6)-dimethyladenosine(1518)/N(6)-dimethyladenosine(1519) in 16S rRNA + 4 S-adenosyl-L-homocysteine + 4 H(+)</text>
        <dbReference type="Rhea" id="RHEA:19609"/>
        <dbReference type="Rhea" id="RHEA-COMP:10232"/>
        <dbReference type="Rhea" id="RHEA-COMP:10233"/>
        <dbReference type="ChEBI" id="CHEBI:15378"/>
        <dbReference type="ChEBI" id="CHEBI:57856"/>
        <dbReference type="ChEBI" id="CHEBI:59789"/>
        <dbReference type="ChEBI" id="CHEBI:74411"/>
        <dbReference type="ChEBI" id="CHEBI:74493"/>
        <dbReference type="EC" id="2.1.1.182"/>
    </reaction>
</comment>
<dbReference type="SMART" id="SM00650">
    <property type="entry name" value="rADc"/>
    <property type="match status" value="1"/>
</dbReference>
<comment type="function">
    <text evidence="7">Specifically dimethylates two adjacent adenosines (A1518 and A1519) in the loop of a conserved hairpin near the 3'-end of 16S rRNA in the 30S particle. May play a critical role in biogenesis of 30S subunits.</text>
</comment>
<dbReference type="InterPro" id="IPR020598">
    <property type="entry name" value="rRNA_Ade_methylase_Trfase_N"/>
</dbReference>
<dbReference type="GO" id="GO:0003723">
    <property type="term" value="F:RNA binding"/>
    <property type="evidence" value="ECO:0007669"/>
    <property type="project" value="UniProtKB-UniRule"/>
</dbReference>
<evidence type="ECO:0000313" key="10">
    <source>
        <dbReference type="EMBL" id="AGA65429.1"/>
    </source>
</evidence>
<keyword evidence="3 7" id="KW-0489">Methyltransferase</keyword>
<feature type="binding site" evidence="7 8">
    <location>
        <position position="80"/>
    </location>
    <ligand>
        <name>S-adenosyl-L-methionine</name>
        <dbReference type="ChEBI" id="CHEBI:59789"/>
    </ligand>
</feature>
<dbReference type="PANTHER" id="PTHR11727">
    <property type="entry name" value="DIMETHYLADENOSINE TRANSFERASE"/>
    <property type="match status" value="1"/>
</dbReference>
<feature type="binding site" evidence="7 8">
    <location>
        <position position="29"/>
    </location>
    <ligand>
        <name>S-adenosyl-L-methionine</name>
        <dbReference type="ChEBI" id="CHEBI:59789"/>
    </ligand>
</feature>
<feature type="domain" description="Ribosomal RNA adenine methylase transferase N-terminal" evidence="9">
    <location>
        <begin position="36"/>
        <end position="208"/>
    </location>
</feature>
<dbReference type="GO" id="GO:0052908">
    <property type="term" value="F:16S rRNA (adenine(1518)-N(6)/adenine(1519)-N(6))-dimethyltransferase activity"/>
    <property type="evidence" value="ECO:0007669"/>
    <property type="project" value="UniProtKB-EC"/>
</dbReference>
<evidence type="ECO:0000259" key="9">
    <source>
        <dbReference type="SMART" id="SM00650"/>
    </source>
</evidence>
<evidence type="ECO:0000256" key="6">
    <source>
        <dbReference type="ARBA" id="ARBA00022884"/>
    </source>
</evidence>
<dbReference type="InterPro" id="IPR023165">
    <property type="entry name" value="rRNA_Ade_diMease-like_C"/>
</dbReference>
<sequence length="283" mass="32695">MLNNVYSKSEITEYLKSKSIFPNKNRGQNFLCDRNIASNIANTVPKDILRGDYAIEIGGGLGSLSNVLVDIYKNNLTIVEYDNALYNHLKETYKDINIIHNDILKVDINDIDKKKNFDVYGNIPYNIASPIIEWLFCDCYNRWNYAVFMVQSDFANRLIAKEGSEDYSALTLFASFMSDIKLEYNVSKEVFYPIPKVTSSIISIKPKEVDLSMLNIFKSVSKTLFHNRRKTIKNNFLKSPYIDIDKYKIDEILEKANIDKEIRGESLSIEKVKELSLIIKDYI</sequence>
<accession>A0A3B6VRF9</accession>
<dbReference type="Gene3D" id="1.10.8.100">
    <property type="entry name" value="Ribosomal RNA adenine dimethylase-like, domain 2"/>
    <property type="match status" value="1"/>
</dbReference>
<dbReference type="InterPro" id="IPR011530">
    <property type="entry name" value="rRNA_adenine_dimethylase"/>
</dbReference>
<dbReference type="SUPFAM" id="SSF53335">
    <property type="entry name" value="S-adenosyl-L-methionine-dependent methyltransferases"/>
    <property type="match status" value="1"/>
</dbReference>